<dbReference type="CDD" id="cd18791">
    <property type="entry name" value="SF2_C_RHA"/>
    <property type="match status" value="1"/>
</dbReference>
<dbReference type="CDD" id="cd17917">
    <property type="entry name" value="DEXHc_RHA-like"/>
    <property type="match status" value="1"/>
</dbReference>
<dbReference type="Pfam" id="PF21010">
    <property type="entry name" value="HA2_C"/>
    <property type="match status" value="1"/>
</dbReference>
<keyword evidence="5" id="KW-0067">ATP-binding</keyword>
<name>A0A267F793_9PLAT</name>
<dbReference type="PANTHER" id="PTHR18934">
    <property type="entry name" value="ATP-DEPENDENT RNA HELICASE"/>
    <property type="match status" value="1"/>
</dbReference>
<keyword evidence="11" id="KW-1185">Reference proteome</keyword>
<evidence type="ECO:0000256" key="5">
    <source>
        <dbReference type="ARBA" id="ARBA00022840"/>
    </source>
</evidence>
<feature type="compositionally biased region" description="Basic residues" evidence="7">
    <location>
        <begin position="10"/>
        <end position="28"/>
    </location>
</feature>
<dbReference type="GO" id="GO:0003724">
    <property type="term" value="F:RNA helicase activity"/>
    <property type="evidence" value="ECO:0007669"/>
    <property type="project" value="UniProtKB-EC"/>
</dbReference>
<dbReference type="InterPro" id="IPR001650">
    <property type="entry name" value="Helicase_C-like"/>
</dbReference>
<feature type="non-terminal residue" evidence="10">
    <location>
        <position position="1"/>
    </location>
</feature>
<evidence type="ECO:0000256" key="6">
    <source>
        <dbReference type="ARBA" id="ARBA00047984"/>
    </source>
</evidence>
<feature type="region of interest" description="Disordered" evidence="7">
    <location>
        <begin position="1"/>
        <end position="90"/>
    </location>
</feature>
<dbReference type="Pfam" id="PF00271">
    <property type="entry name" value="Helicase_C"/>
    <property type="match status" value="1"/>
</dbReference>
<dbReference type="Proteomes" id="UP000215902">
    <property type="component" value="Unassembled WGS sequence"/>
</dbReference>
<dbReference type="EMBL" id="NIVC01001302">
    <property type="protein sequence ID" value="PAA69665.1"/>
    <property type="molecule type" value="Genomic_DNA"/>
</dbReference>
<protein>
    <recommendedName>
        <fullName evidence="1">RNA helicase</fullName>
        <ecNumber evidence="1">3.6.4.13</ecNumber>
    </recommendedName>
</protein>
<feature type="compositionally biased region" description="Polar residues" evidence="7">
    <location>
        <begin position="78"/>
        <end position="90"/>
    </location>
</feature>
<evidence type="ECO:0000259" key="9">
    <source>
        <dbReference type="PROSITE" id="PS51194"/>
    </source>
</evidence>
<feature type="domain" description="Helicase C-terminal" evidence="9">
    <location>
        <begin position="301"/>
        <end position="485"/>
    </location>
</feature>
<dbReference type="InterPro" id="IPR007502">
    <property type="entry name" value="Helicase-assoc_dom"/>
</dbReference>
<feature type="compositionally biased region" description="Basic residues" evidence="7">
    <location>
        <begin position="46"/>
        <end position="69"/>
    </location>
</feature>
<keyword evidence="3" id="KW-0378">Hydrolase</keyword>
<evidence type="ECO:0000313" key="11">
    <source>
        <dbReference type="Proteomes" id="UP000215902"/>
    </source>
</evidence>
<dbReference type="InterPro" id="IPR014001">
    <property type="entry name" value="Helicase_ATP-bd"/>
</dbReference>
<dbReference type="InterPro" id="IPR011545">
    <property type="entry name" value="DEAD/DEAH_box_helicase_dom"/>
</dbReference>
<evidence type="ECO:0000259" key="8">
    <source>
        <dbReference type="PROSITE" id="PS51192"/>
    </source>
</evidence>
<dbReference type="PROSITE" id="PS51194">
    <property type="entry name" value="HELICASE_CTER"/>
    <property type="match status" value="1"/>
</dbReference>
<dbReference type="STRING" id="282301.A0A267F793"/>
<sequence length="758" mass="83753">QKANTAMSKGGKHKPKHKHRHGHGHKQQKKQDLRQQQQHSVQNQSKAKHRKQQKMLLRKMKWQKQHHQTRPAAADMTADTNPLTTTSASSIADNNPLLEERRSLPIWQHRRDLLACIRQHRCLVLISSTGSGKSTQVPQFLLEAASGSKQTRVAITQPRRIAAISLAQRVALEANNGPLGSFVGYKVRFEECVKPGTALTFLTDGMLLRESLLDPQLTRYTHIVLDEAHERSLATDLLFGVVKLAMHKRPELRVVVMSATLDPEPFCRFFPGSKLVYLTGRQYPIELMSVDRPVSDYVSAALVAVLQLHRSRPLKPTHDILVFLTGEDDIAELRHLLRQASQELRGNGGLLPLPLYAALPASLQLKALAPLDQTEGPARKVILATNLAESSLTIPGVRCVVDCGRAKVRSAPTSAAGSWIERLSVERISQAQAWQRAGRAARQAPGCCHRLYTNAELLEQMPEQPVPELLRASLGTALLSLLGVGAKQPAEFPLLDPLPPAGVSAGLAMLKQLGAAELTTTVSSSLNSGWRLTPIGKDMLALPLEPRMARVLLEAAKPQLSCLAEVIKIVSLLSVDHLFYVPPNRREAAQAAWQPYESSHGDLFFLLNLFNAFQGLTDPAEKARWLKRHFISLRALTTCLQVRKQLRSLCRSLGLEIRSCQNRPEPIVEAFLAGFRHSTAALQRSHISAGAGSGSASRGKDRSYLCQDLPQPAFIHPASILFASHPPAVMFLECVHTAKPYMRHVTAIRVEQVHRSKV</sequence>
<gene>
    <name evidence="10" type="ORF">BOX15_Mlig033042g1</name>
</gene>
<comment type="catalytic activity">
    <reaction evidence="6">
        <text>ATP + H2O = ADP + phosphate + H(+)</text>
        <dbReference type="Rhea" id="RHEA:13065"/>
        <dbReference type="ChEBI" id="CHEBI:15377"/>
        <dbReference type="ChEBI" id="CHEBI:15378"/>
        <dbReference type="ChEBI" id="CHEBI:30616"/>
        <dbReference type="ChEBI" id="CHEBI:43474"/>
        <dbReference type="ChEBI" id="CHEBI:456216"/>
        <dbReference type="EC" id="3.6.4.13"/>
    </reaction>
</comment>
<dbReference type="GO" id="GO:0005524">
    <property type="term" value="F:ATP binding"/>
    <property type="evidence" value="ECO:0007669"/>
    <property type="project" value="UniProtKB-KW"/>
</dbReference>
<accession>A0A267F793</accession>
<proteinExistence type="predicted"/>
<dbReference type="SUPFAM" id="SSF52540">
    <property type="entry name" value="P-loop containing nucleoside triphosphate hydrolases"/>
    <property type="match status" value="1"/>
</dbReference>
<keyword evidence="2" id="KW-0547">Nucleotide-binding</keyword>
<dbReference type="SMART" id="SM00847">
    <property type="entry name" value="HA2"/>
    <property type="match status" value="1"/>
</dbReference>
<dbReference type="PANTHER" id="PTHR18934:SF118">
    <property type="entry name" value="ATP-DEPENDENT RNA HELICASE DHX33"/>
    <property type="match status" value="1"/>
</dbReference>
<dbReference type="GO" id="GO:0045943">
    <property type="term" value="P:positive regulation of transcription by RNA polymerase I"/>
    <property type="evidence" value="ECO:0007669"/>
    <property type="project" value="TreeGrafter"/>
</dbReference>
<evidence type="ECO:0000256" key="4">
    <source>
        <dbReference type="ARBA" id="ARBA00022806"/>
    </source>
</evidence>
<dbReference type="SMART" id="SM00487">
    <property type="entry name" value="DEXDc"/>
    <property type="match status" value="1"/>
</dbReference>
<keyword evidence="4" id="KW-0347">Helicase</keyword>
<feature type="domain" description="Helicase ATP-binding" evidence="8">
    <location>
        <begin position="114"/>
        <end position="279"/>
    </location>
</feature>
<dbReference type="GO" id="GO:0016787">
    <property type="term" value="F:hydrolase activity"/>
    <property type="evidence" value="ECO:0007669"/>
    <property type="project" value="UniProtKB-KW"/>
</dbReference>
<evidence type="ECO:0000256" key="7">
    <source>
        <dbReference type="SAM" id="MobiDB-lite"/>
    </source>
</evidence>
<evidence type="ECO:0000313" key="10">
    <source>
        <dbReference type="EMBL" id="PAA69665.1"/>
    </source>
</evidence>
<evidence type="ECO:0000256" key="3">
    <source>
        <dbReference type="ARBA" id="ARBA00022801"/>
    </source>
</evidence>
<dbReference type="SMART" id="SM00490">
    <property type="entry name" value="HELICc"/>
    <property type="match status" value="1"/>
</dbReference>
<dbReference type="Gene3D" id="3.40.50.300">
    <property type="entry name" value="P-loop containing nucleotide triphosphate hydrolases"/>
    <property type="match status" value="2"/>
</dbReference>
<dbReference type="GO" id="GO:0003725">
    <property type="term" value="F:double-stranded RNA binding"/>
    <property type="evidence" value="ECO:0007669"/>
    <property type="project" value="TreeGrafter"/>
</dbReference>
<dbReference type="InterPro" id="IPR011709">
    <property type="entry name" value="DEAD-box_helicase_OB_fold"/>
</dbReference>
<evidence type="ECO:0000256" key="2">
    <source>
        <dbReference type="ARBA" id="ARBA00022741"/>
    </source>
</evidence>
<dbReference type="Gene3D" id="1.20.120.1080">
    <property type="match status" value="1"/>
</dbReference>
<dbReference type="PROSITE" id="PS51192">
    <property type="entry name" value="HELICASE_ATP_BIND_1"/>
    <property type="match status" value="1"/>
</dbReference>
<feature type="compositionally biased region" description="Low complexity" evidence="7">
    <location>
        <begin position="34"/>
        <end position="44"/>
    </location>
</feature>
<dbReference type="EC" id="3.6.4.13" evidence="1"/>
<dbReference type="AlphaFoldDB" id="A0A267F793"/>
<dbReference type="InterPro" id="IPR027417">
    <property type="entry name" value="P-loop_NTPase"/>
</dbReference>
<dbReference type="Pfam" id="PF00270">
    <property type="entry name" value="DEAD"/>
    <property type="match status" value="1"/>
</dbReference>
<dbReference type="GO" id="GO:0005730">
    <property type="term" value="C:nucleolus"/>
    <property type="evidence" value="ECO:0007669"/>
    <property type="project" value="UniProtKB-ARBA"/>
</dbReference>
<evidence type="ECO:0000256" key="1">
    <source>
        <dbReference type="ARBA" id="ARBA00012552"/>
    </source>
</evidence>
<dbReference type="OrthoDB" id="10253254at2759"/>
<reference evidence="10 11" key="1">
    <citation type="submission" date="2017-06" db="EMBL/GenBank/DDBJ databases">
        <title>A platform for efficient transgenesis in Macrostomum lignano, a flatworm model organism for stem cell research.</title>
        <authorList>
            <person name="Berezikov E."/>
        </authorList>
    </citation>
    <scope>NUCLEOTIDE SEQUENCE [LARGE SCALE GENOMIC DNA]</scope>
    <source>
        <strain evidence="10">DV1</strain>
        <tissue evidence="10">Whole organism</tissue>
    </source>
</reference>
<dbReference type="Pfam" id="PF07717">
    <property type="entry name" value="OB_NTP_bind"/>
    <property type="match status" value="1"/>
</dbReference>
<organism evidence="10 11">
    <name type="scientific">Macrostomum lignano</name>
    <dbReference type="NCBI Taxonomy" id="282301"/>
    <lineage>
        <taxon>Eukaryota</taxon>
        <taxon>Metazoa</taxon>
        <taxon>Spiralia</taxon>
        <taxon>Lophotrochozoa</taxon>
        <taxon>Platyhelminthes</taxon>
        <taxon>Rhabditophora</taxon>
        <taxon>Macrostomorpha</taxon>
        <taxon>Macrostomida</taxon>
        <taxon>Macrostomidae</taxon>
        <taxon>Macrostomum</taxon>
    </lineage>
</organism>
<comment type="caution">
    <text evidence="10">The sequence shown here is derived from an EMBL/GenBank/DDBJ whole genome shotgun (WGS) entry which is preliminary data.</text>
</comment>